<name>A0ABU1JCT1_9MICC</name>
<protein>
    <submittedName>
        <fullName evidence="2">Tight adherence protein B</fullName>
    </submittedName>
</protein>
<reference evidence="2 3" key="1">
    <citation type="submission" date="2023-07" db="EMBL/GenBank/DDBJ databases">
        <title>Sequencing the genomes of 1000 actinobacteria strains.</title>
        <authorList>
            <person name="Klenk H.-P."/>
        </authorList>
    </citation>
    <scope>NUCLEOTIDE SEQUENCE [LARGE SCALE GENOMIC DNA]</scope>
    <source>
        <strain evidence="2 3">DSM 14555</strain>
    </source>
</reference>
<feature type="transmembrane region" description="Helical" evidence="1">
    <location>
        <begin position="198"/>
        <end position="221"/>
    </location>
</feature>
<keyword evidence="1" id="KW-0472">Membrane</keyword>
<organism evidence="2 3">
    <name type="scientific">Arthrobacter russicus</name>
    <dbReference type="NCBI Taxonomy" id="172040"/>
    <lineage>
        <taxon>Bacteria</taxon>
        <taxon>Bacillati</taxon>
        <taxon>Actinomycetota</taxon>
        <taxon>Actinomycetes</taxon>
        <taxon>Micrococcales</taxon>
        <taxon>Micrococcaceae</taxon>
        <taxon>Arthrobacter</taxon>
    </lineage>
</organism>
<comment type="caution">
    <text evidence="2">The sequence shown here is derived from an EMBL/GenBank/DDBJ whole genome shotgun (WGS) entry which is preliminary data.</text>
</comment>
<dbReference type="RefSeq" id="WP_309799038.1">
    <property type="nucleotide sequence ID" value="NZ_BAAAHY010000005.1"/>
</dbReference>
<keyword evidence="3" id="KW-1185">Reference proteome</keyword>
<evidence type="ECO:0000256" key="1">
    <source>
        <dbReference type="SAM" id="Phobius"/>
    </source>
</evidence>
<proteinExistence type="predicted"/>
<feature type="transmembrane region" description="Helical" evidence="1">
    <location>
        <begin position="166"/>
        <end position="186"/>
    </location>
</feature>
<evidence type="ECO:0000313" key="2">
    <source>
        <dbReference type="EMBL" id="MDR6270163.1"/>
    </source>
</evidence>
<dbReference type="EMBL" id="JAVDQF010000001">
    <property type="protein sequence ID" value="MDR6270163.1"/>
    <property type="molecule type" value="Genomic_DNA"/>
</dbReference>
<dbReference type="Proteomes" id="UP001185069">
    <property type="component" value="Unassembled WGS sequence"/>
</dbReference>
<keyword evidence="1" id="KW-1133">Transmembrane helix</keyword>
<keyword evidence="1" id="KW-0812">Transmembrane</keyword>
<evidence type="ECO:0000313" key="3">
    <source>
        <dbReference type="Proteomes" id="UP001185069"/>
    </source>
</evidence>
<gene>
    <name evidence="2" type="ORF">JOE69_002401</name>
</gene>
<accession>A0ABU1JCT1</accession>
<sequence length="228" mass="23559">MNLQVLLLGLGGICLWYWPMRHPAGLRRGAGSKPQAGSAGQPVRIGEFELFVRHVAALLSGGSGELDLWRAVAASNRASAVANLAEACAARAAAGLGAAPVFRKIAELAPQRDPVRIAAIEFAACLELAARNGVPMAEVLERLAGHLDSAAEVRGLQRIAMAGPSATATLLGWLPLLGLASGYLMGLDPLGVLMSSPLGWAALIAGGGLLLLGRFWMSALLRSAGTVR</sequence>